<evidence type="ECO:0000313" key="3">
    <source>
        <dbReference type="Proteomes" id="UP001596052"/>
    </source>
</evidence>
<organism evidence="2 3">
    <name type="scientific">Prosthecobacter fluviatilis</name>
    <dbReference type="NCBI Taxonomy" id="445931"/>
    <lineage>
        <taxon>Bacteria</taxon>
        <taxon>Pseudomonadati</taxon>
        <taxon>Verrucomicrobiota</taxon>
        <taxon>Verrucomicrobiia</taxon>
        <taxon>Verrucomicrobiales</taxon>
        <taxon>Verrucomicrobiaceae</taxon>
        <taxon>Prosthecobacter</taxon>
    </lineage>
</organism>
<keyword evidence="1" id="KW-0812">Transmembrane</keyword>
<name>A0ABW0KPC1_9BACT</name>
<keyword evidence="1" id="KW-0472">Membrane</keyword>
<dbReference type="EMBL" id="JBHSMQ010000003">
    <property type="protein sequence ID" value="MFC5455080.1"/>
    <property type="molecule type" value="Genomic_DNA"/>
</dbReference>
<keyword evidence="3" id="KW-1185">Reference proteome</keyword>
<reference evidence="3" key="1">
    <citation type="journal article" date="2019" name="Int. J. Syst. Evol. Microbiol.">
        <title>The Global Catalogue of Microorganisms (GCM) 10K type strain sequencing project: providing services to taxonomists for standard genome sequencing and annotation.</title>
        <authorList>
            <consortium name="The Broad Institute Genomics Platform"/>
            <consortium name="The Broad Institute Genome Sequencing Center for Infectious Disease"/>
            <person name="Wu L."/>
            <person name="Ma J."/>
        </authorList>
    </citation>
    <scope>NUCLEOTIDE SEQUENCE [LARGE SCALE GENOMIC DNA]</scope>
    <source>
        <strain evidence="3">CGMCC 4.1469</strain>
    </source>
</reference>
<dbReference type="RefSeq" id="WP_377165812.1">
    <property type="nucleotide sequence ID" value="NZ_JBHSMQ010000003.1"/>
</dbReference>
<evidence type="ECO:0000256" key="1">
    <source>
        <dbReference type="SAM" id="Phobius"/>
    </source>
</evidence>
<keyword evidence="1" id="KW-1133">Transmembrane helix</keyword>
<evidence type="ECO:0000313" key="2">
    <source>
        <dbReference type="EMBL" id="MFC5455080.1"/>
    </source>
</evidence>
<protein>
    <submittedName>
        <fullName evidence="2">Uncharacterized protein</fullName>
    </submittedName>
</protein>
<dbReference type="Proteomes" id="UP001596052">
    <property type="component" value="Unassembled WGS sequence"/>
</dbReference>
<comment type="caution">
    <text evidence="2">The sequence shown here is derived from an EMBL/GenBank/DDBJ whole genome shotgun (WGS) entry which is preliminary data.</text>
</comment>
<gene>
    <name evidence="2" type="ORF">ACFQDI_09465</name>
</gene>
<accession>A0ABW0KPC1</accession>
<feature type="transmembrane region" description="Helical" evidence="1">
    <location>
        <begin position="237"/>
        <end position="257"/>
    </location>
</feature>
<sequence length="275" mass="30098">MKISSFILKGRSSPVTMHLPSPQASPPCVMMHRFSRRAVLGIIFPALWAFASIARAHVVPNMTVEAEFDSAGGYTLRINVDPRTFLAADPTALPPVPASWYLEQTPEQVTATHEKAQQYLTRSLGLLFDGGKKVTLPVCKIQAIDGADNTPLHADTQEVHLLGTASGRLPSAATTFQVDFAKDANTSLILLHSLAGKTELRPRVVFPGETSLPFRLQTTPSAPVPSEKAPPSKTHEIFLVITVSVVCIVVIVGWLLLSHYRHHHRAHRKAGERRM</sequence>
<proteinExistence type="predicted"/>